<feature type="transmembrane region" description="Helical" evidence="1">
    <location>
        <begin position="30"/>
        <end position="47"/>
    </location>
</feature>
<dbReference type="EMBL" id="FNQB01000001">
    <property type="protein sequence ID" value="SDY99690.1"/>
    <property type="molecule type" value="Genomic_DNA"/>
</dbReference>
<name>A0A1H3PF31_9ACTN</name>
<organism evidence="3 4">
    <name type="scientific">Asanoa ishikariensis</name>
    <dbReference type="NCBI Taxonomy" id="137265"/>
    <lineage>
        <taxon>Bacteria</taxon>
        <taxon>Bacillati</taxon>
        <taxon>Actinomycetota</taxon>
        <taxon>Actinomycetes</taxon>
        <taxon>Micromonosporales</taxon>
        <taxon>Micromonosporaceae</taxon>
        <taxon>Asanoa</taxon>
    </lineage>
</organism>
<feature type="domain" description="DUF58" evidence="2">
    <location>
        <begin position="173"/>
        <end position="256"/>
    </location>
</feature>
<dbReference type="AlphaFoldDB" id="A0A1H3PF31"/>
<keyword evidence="1" id="KW-0812">Transmembrane</keyword>
<gene>
    <name evidence="3" type="ORF">SAMN05421684_2836</name>
</gene>
<dbReference type="PANTHER" id="PTHR34351">
    <property type="entry name" value="SLR1927 PROTEIN-RELATED"/>
    <property type="match status" value="1"/>
</dbReference>
<dbReference type="STRING" id="137265.SAMN05421684_2836"/>
<evidence type="ECO:0000259" key="2">
    <source>
        <dbReference type="Pfam" id="PF01882"/>
    </source>
</evidence>
<sequence>MLTPVGRQVAVGTLALAGLAVPLRYPGSLAIAAAGLFALAAGALTLLGRAQVAAWVRVEPAELHRGGTVHIVVEPTRKPLQDALLPVGDARHPFTGDLVVPVHQRGTVAIGPLETVDGDPFGLYERRRAVGTGTTVRVRPRIVPVDVSWCRGSATGSRSGRRRSHDGSLMVGLREYVIGDDPRRIHWLASARSDLAVLLVREHAEVEVATVTVVLDTRPDAFRTGAAFEDAVDLATSILLAAVDAGLPTNLSTTSGLRLTGAATGADRLRLLDTLTDVAPGAPERTPARGRASAGPVTLITGHGPVGDALVAAGLTGRRPLVVRFGAELAPASLEEAAAGWPVAAGSIR</sequence>
<dbReference type="RefSeq" id="WP_090790864.1">
    <property type="nucleotide sequence ID" value="NZ_BOND01000024.1"/>
</dbReference>
<reference evidence="4" key="1">
    <citation type="submission" date="2016-10" db="EMBL/GenBank/DDBJ databases">
        <authorList>
            <person name="Varghese N."/>
            <person name="Submissions S."/>
        </authorList>
    </citation>
    <scope>NUCLEOTIDE SEQUENCE [LARGE SCALE GENOMIC DNA]</scope>
    <source>
        <strain evidence="4">DSM 44718</strain>
    </source>
</reference>
<dbReference type="Proteomes" id="UP000199632">
    <property type="component" value="Unassembled WGS sequence"/>
</dbReference>
<evidence type="ECO:0000313" key="3">
    <source>
        <dbReference type="EMBL" id="SDY99690.1"/>
    </source>
</evidence>
<keyword evidence="1" id="KW-1133">Transmembrane helix</keyword>
<evidence type="ECO:0000256" key="1">
    <source>
        <dbReference type="SAM" id="Phobius"/>
    </source>
</evidence>
<keyword evidence="4" id="KW-1185">Reference proteome</keyword>
<dbReference type="OrthoDB" id="9812729at2"/>
<dbReference type="InterPro" id="IPR002881">
    <property type="entry name" value="DUF58"/>
</dbReference>
<dbReference type="PANTHER" id="PTHR34351:SF1">
    <property type="entry name" value="SLR1927 PROTEIN"/>
    <property type="match status" value="1"/>
</dbReference>
<proteinExistence type="predicted"/>
<keyword evidence="1" id="KW-0472">Membrane</keyword>
<protein>
    <submittedName>
        <fullName evidence="3">Uncharacterized conserved protein, DUF58 family, contains vWF domain</fullName>
    </submittedName>
</protein>
<dbReference type="Pfam" id="PF01882">
    <property type="entry name" value="DUF58"/>
    <property type="match status" value="1"/>
</dbReference>
<evidence type="ECO:0000313" key="4">
    <source>
        <dbReference type="Proteomes" id="UP000199632"/>
    </source>
</evidence>
<accession>A0A1H3PF31</accession>